<dbReference type="AlphaFoldDB" id="A0A2P5DYT7"/>
<gene>
    <name evidence="6" type="ORF">PanWU01x14_020750</name>
</gene>
<name>A0A2P5DYT7_PARAD</name>
<feature type="signal peptide" evidence="4">
    <location>
        <begin position="1"/>
        <end position="24"/>
    </location>
</feature>
<dbReference type="EMBL" id="JXTB01000009">
    <property type="protein sequence ID" value="PON78437.1"/>
    <property type="molecule type" value="Genomic_DNA"/>
</dbReference>
<evidence type="ECO:0000256" key="2">
    <source>
        <dbReference type="ARBA" id="ARBA00023157"/>
    </source>
</evidence>
<dbReference type="CDD" id="cd00028">
    <property type="entry name" value="B_lectin"/>
    <property type="match status" value="1"/>
</dbReference>
<evidence type="ECO:0000256" key="1">
    <source>
        <dbReference type="ARBA" id="ARBA00022729"/>
    </source>
</evidence>
<sequence length="213" mass="24668">MNTLRGFSLLLYAFCCLFLSYSFALNTLKLGEVLQSNETLVSSNGVFELGVFSFKESSYKYLEVWFKNDTSKKVVWVANKEKPLVDSYRKFKIRHDGNMVISDRRRTQIILNNEALAESNETRATILDSGNLILIQREKIIWQGFDYLTDTFLPGMKLGWLNLGTNQLRMQFLASWLSPFDPNPRPFSLGLDPVNRTQFNVWQKDRAFQQIGL</sequence>
<dbReference type="OrthoDB" id="1152457at2759"/>
<dbReference type="PANTHER" id="PTHR32444:SF89">
    <property type="entry name" value="S GLYCOPROTEIN"/>
    <property type="match status" value="1"/>
</dbReference>
<dbReference type="Pfam" id="PF01453">
    <property type="entry name" value="B_lectin"/>
    <property type="match status" value="1"/>
</dbReference>
<dbReference type="GO" id="GO:0030246">
    <property type="term" value="F:carbohydrate binding"/>
    <property type="evidence" value="ECO:0007669"/>
    <property type="project" value="UniProtKB-KW"/>
</dbReference>
<feature type="domain" description="Bulb-type lectin" evidence="5">
    <location>
        <begin position="25"/>
        <end position="147"/>
    </location>
</feature>
<dbReference type="PANTHER" id="PTHR32444">
    <property type="entry name" value="BULB-TYPE LECTIN DOMAIN-CONTAINING PROTEIN"/>
    <property type="match status" value="1"/>
</dbReference>
<evidence type="ECO:0000259" key="5">
    <source>
        <dbReference type="PROSITE" id="PS50927"/>
    </source>
</evidence>
<dbReference type="SUPFAM" id="SSF51110">
    <property type="entry name" value="alpha-D-mannose-specific plant lectins"/>
    <property type="match status" value="1"/>
</dbReference>
<keyword evidence="1 4" id="KW-0732">Signal</keyword>
<evidence type="ECO:0000256" key="3">
    <source>
        <dbReference type="ARBA" id="ARBA00023180"/>
    </source>
</evidence>
<keyword evidence="3" id="KW-0325">Glycoprotein</keyword>
<keyword evidence="2" id="KW-1015">Disulfide bond</keyword>
<keyword evidence="7" id="KW-1185">Reference proteome</keyword>
<keyword evidence="6" id="KW-0430">Lectin</keyword>
<dbReference type="Gene3D" id="2.90.10.10">
    <property type="entry name" value="Bulb-type lectin domain"/>
    <property type="match status" value="1"/>
</dbReference>
<reference evidence="7" key="1">
    <citation type="submission" date="2016-06" db="EMBL/GenBank/DDBJ databases">
        <title>Parallel loss of symbiosis genes in relatives of nitrogen-fixing non-legume Parasponia.</title>
        <authorList>
            <person name="Van Velzen R."/>
            <person name="Holmer R."/>
            <person name="Bu F."/>
            <person name="Rutten L."/>
            <person name="Van Zeijl A."/>
            <person name="Liu W."/>
            <person name="Santuari L."/>
            <person name="Cao Q."/>
            <person name="Sharma T."/>
            <person name="Shen D."/>
            <person name="Roswanjaya Y."/>
            <person name="Wardhani T."/>
            <person name="Kalhor M.S."/>
            <person name="Jansen J."/>
            <person name="Van den Hoogen J."/>
            <person name="Gungor B."/>
            <person name="Hartog M."/>
            <person name="Hontelez J."/>
            <person name="Verver J."/>
            <person name="Yang W.-C."/>
            <person name="Schijlen E."/>
            <person name="Repin R."/>
            <person name="Schilthuizen M."/>
            <person name="Schranz E."/>
            <person name="Heidstra R."/>
            <person name="Miyata K."/>
            <person name="Fedorova E."/>
            <person name="Kohlen W."/>
            <person name="Bisseling T."/>
            <person name="Smit S."/>
            <person name="Geurts R."/>
        </authorList>
    </citation>
    <scope>NUCLEOTIDE SEQUENCE [LARGE SCALE GENOMIC DNA]</scope>
    <source>
        <strain evidence="7">cv. WU1-14</strain>
    </source>
</reference>
<dbReference type="STRING" id="3476.A0A2P5DYT7"/>
<proteinExistence type="predicted"/>
<feature type="chain" id="PRO_5015146251" evidence="4">
    <location>
        <begin position="25"/>
        <end position="213"/>
    </location>
</feature>
<comment type="caution">
    <text evidence="6">The sequence shown here is derived from an EMBL/GenBank/DDBJ whole genome shotgun (WGS) entry which is preliminary data.</text>
</comment>
<organism evidence="6 7">
    <name type="scientific">Parasponia andersonii</name>
    <name type="common">Sponia andersonii</name>
    <dbReference type="NCBI Taxonomy" id="3476"/>
    <lineage>
        <taxon>Eukaryota</taxon>
        <taxon>Viridiplantae</taxon>
        <taxon>Streptophyta</taxon>
        <taxon>Embryophyta</taxon>
        <taxon>Tracheophyta</taxon>
        <taxon>Spermatophyta</taxon>
        <taxon>Magnoliopsida</taxon>
        <taxon>eudicotyledons</taxon>
        <taxon>Gunneridae</taxon>
        <taxon>Pentapetalae</taxon>
        <taxon>rosids</taxon>
        <taxon>fabids</taxon>
        <taxon>Rosales</taxon>
        <taxon>Cannabaceae</taxon>
        <taxon>Parasponia</taxon>
    </lineage>
</organism>
<evidence type="ECO:0000313" key="6">
    <source>
        <dbReference type="EMBL" id="PON78437.1"/>
    </source>
</evidence>
<evidence type="ECO:0000256" key="4">
    <source>
        <dbReference type="SAM" id="SignalP"/>
    </source>
</evidence>
<evidence type="ECO:0000313" key="7">
    <source>
        <dbReference type="Proteomes" id="UP000237105"/>
    </source>
</evidence>
<dbReference type="PROSITE" id="PS50927">
    <property type="entry name" value="BULB_LECTIN"/>
    <property type="match status" value="1"/>
</dbReference>
<dbReference type="InterPro" id="IPR036426">
    <property type="entry name" value="Bulb-type_lectin_dom_sf"/>
</dbReference>
<dbReference type="Proteomes" id="UP000237105">
    <property type="component" value="Unassembled WGS sequence"/>
</dbReference>
<accession>A0A2P5DYT7</accession>
<protein>
    <submittedName>
        <fullName evidence="6">Bulb-type lectin domain containing protein</fullName>
    </submittedName>
</protein>
<dbReference type="InterPro" id="IPR001480">
    <property type="entry name" value="Bulb-type_lectin_dom"/>
</dbReference>
<dbReference type="SMART" id="SM00108">
    <property type="entry name" value="B_lectin"/>
    <property type="match status" value="1"/>
</dbReference>